<dbReference type="Proteomes" id="UP000094802">
    <property type="component" value="Unassembled WGS sequence"/>
</dbReference>
<keyword evidence="2" id="KW-0676">Redox-active center</keyword>
<accession>A0A1E5FNF4</accession>
<evidence type="ECO:0000313" key="5">
    <source>
        <dbReference type="Proteomes" id="UP000094802"/>
    </source>
</evidence>
<keyword evidence="1" id="KW-1015">Disulfide bond</keyword>
<dbReference type="PANTHER" id="PTHR43110">
    <property type="entry name" value="THIOL PEROXIDASE"/>
    <property type="match status" value="1"/>
</dbReference>
<dbReference type="SUPFAM" id="SSF52833">
    <property type="entry name" value="Thioredoxin-like"/>
    <property type="match status" value="1"/>
</dbReference>
<keyword evidence="4" id="KW-0560">Oxidoreductase</keyword>
<keyword evidence="4" id="KW-0575">Peroxidase</keyword>
<dbReference type="AlphaFoldDB" id="A0A1E5FNF4"/>
<dbReference type="GO" id="GO:0004601">
    <property type="term" value="F:peroxidase activity"/>
    <property type="evidence" value="ECO:0007669"/>
    <property type="project" value="UniProtKB-KW"/>
</dbReference>
<dbReference type="InterPro" id="IPR013740">
    <property type="entry name" value="Redoxin"/>
</dbReference>
<dbReference type="OrthoDB" id="9781543at2"/>
<evidence type="ECO:0000256" key="2">
    <source>
        <dbReference type="ARBA" id="ARBA00023284"/>
    </source>
</evidence>
<dbReference type="PANTHER" id="PTHR43110:SF1">
    <property type="entry name" value="THIOL PEROXIDASE"/>
    <property type="match status" value="1"/>
</dbReference>
<name>A0A1E5FNF4_VIBSP</name>
<reference evidence="4 5" key="1">
    <citation type="journal article" date="2012" name="Science">
        <title>Ecological populations of bacteria act as socially cohesive units of antibiotic production and resistance.</title>
        <authorList>
            <person name="Cordero O.X."/>
            <person name="Wildschutte H."/>
            <person name="Kirkup B."/>
            <person name="Proehl S."/>
            <person name="Ngo L."/>
            <person name="Hussain F."/>
            <person name="Le Roux F."/>
            <person name="Mincer T."/>
            <person name="Polz M.F."/>
        </authorList>
    </citation>
    <scope>NUCLEOTIDE SEQUENCE [LARGE SCALE GENOMIC DNA]</scope>
    <source>
        <strain evidence="4 5">12E03</strain>
    </source>
</reference>
<gene>
    <name evidence="4" type="ORF">A142_22310</name>
</gene>
<dbReference type="NCBIfam" id="NF001808">
    <property type="entry name" value="PRK00522.1"/>
    <property type="match status" value="1"/>
</dbReference>
<dbReference type="InterPro" id="IPR050455">
    <property type="entry name" value="Tpx_Peroxidase_subfamily"/>
</dbReference>
<dbReference type="InterPro" id="IPR013766">
    <property type="entry name" value="Thioredoxin_domain"/>
</dbReference>
<dbReference type="RefSeq" id="WP_019826330.1">
    <property type="nucleotide sequence ID" value="NZ_AJZD02000207.1"/>
</dbReference>
<evidence type="ECO:0000313" key="4">
    <source>
        <dbReference type="EMBL" id="OEF91729.1"/>
    </source>
</evidence>
<sequence length="168" mass="18187">MNTVTFMGDKIALAGDFPQKGEVLTTPVMTSVSLAPLTISEKQADFKLIYLFPSVDTPVCSSSTKVISELAELKSESVDVYTVSTDLPFALARYQESEGVEGVEQLSVFKNPELLKAFGTQFEEHALSGLSARAVILLDANNVVLHSELVSEVTEEPNYNAIIEALKA</sequence>
<comment type="caution">
    <text evidence="4">The sequence shown here is derived from an EMBL/GenBank/DDBJ whole genome shotgun (WGS) entry which is preliminary data.</text>
</comment>
<evidence type="ECO:0000259" key="3">
    <source>
        <dbReference type="PROSITE" id="PS51352"/>
    </source>
</evidence>
<dbReference type="InterPro" id="IPR036249">
    <property type="entry name" value="Thioredoxin-like_sf"/>
</dbReference>
<dbReference type="Pfam" id="PF08534">
    <property type="entry name" value="Redoxin"/>
    <property type="match status" value="1"/>
</dbReference>
<protein>
    <submittedName>
        <fullName evidence="4">Peroxidase</fullName>
    </submittedName>
</protein>
<dbReference type="Gene3D" id="3.40.30.10">
    <property type="entry name" value="Glutaredoxin"/>
    <property type="match status" value="1"/>
</dbReference>
<proteinExistence type="predicted"/>
<dbReference type="PROSITE" id="PS51352">
    <property type="entry name" value="THIOREDOXIN_2"/>
    <property type="match status" value="1"/>
</dbReference>
<organism evidence="4 5">
    <name type="scientific">Vibrio splendidus 12E03</name>
    <dbReference type="NCBI Taxonomy" id="1191305"/>
    <lineage>
        <taxon>Bacteria</taxon>
        <taxon>Pseudomonadati</taxon>
        <taxon>Pseudomonadota</taxon>
        <taxon>Gammaproteobacteria</taxon>
        <taxon>Vibrionales</taxon>
        <taxon>Vibrionaceae</taxon>
        <taxon>Vibrio</taxon>
    </lineage>
</organism>
<feature type="domain" description="Thioredoxin" evidence="3">
    <location>
        <begin position="5"/>
        <end position="168"/>
    </location>
</feature>
<evidence type="ECO:0000256" key="1">
    <source>
        <dbReference type="ARBA" id="ARBA00023157"/>
    </source>
</evidence>
<dbReference type="EMBL" id="AJZD02000207">
    <property type="protein sequence ID" value="OEF91729.1"/>
    <property type="molecule type" value="Genomic_DNA"/>
</dbReference>